<evidence type="ECO:0000313" key="2">
    <source>
        <dbReference type="Proteomes" id="UP000562984"/>
    </source>
</evidence>
<reference evidence="1 2" key="1">
    <citation type="submission" date="2020-05" db="EMBL/GenBank/DDBJ databases">
        <title>Nakamurella sp. DB0629 isolated from air conditioner.</title>
        <authorList>
            <person name="Kim D.H."/>
            <person name="Kim D.-U."/>
        </authorList>
    </citation>
    <scope>NUCLEOTIDE SEQUENCE [LARGE SCALE GENOMIC DNA]</scope>
    <source>
        <strain evidence="1 2">DB0629</strain>
    </source>
</reference>
<keyword evidence="2" id="KW-1185">Reference proteome</keyword>
<organism evidence="1 2">
    <name type="scientific">Nakamurella aerolata</name>
    <dbReference type="NCBI Taxonomy" id="1656892"/>
    <lineage>
        <taxon>Bacteria</taxon>
        <taxon>Bacillati</taxon>
        <taxon>Actinomycetota</taxon>
        <taxon>Actinomycetes</taxon>
        <taxon>Nakamurellales</taxon>
        <taxon>Nakamurellaceae</taxon>
        <taxon>Nakamurella</taxon>
    </lineage>
</organism>
<dbReference type="InterPro" id="IPR032720">
    <property type="entry name" value="Cys_rich_CWC"/>
</dbReference>
<name>A0A849AJK6_9ACTN</name>
<evidence type="ECO:0008006" key="3">
    <source>
        <dbReference type="Google" id="ProtNLM"/>
    </source>
</evidence>
<dbReference type="Pfam" id="PF14375">
    <property type="entry name" value="Cys_rich_CWC"/>
    <property type="match status" value="1"/>
</dbReference>
<gene>
    <name evidence="1" type="ORF">HKD39_15055</name>
</gene>
<protein>
    <recommendedName>
        <fullName evidence="3">Cysteine-rich CWC</fullName>
    </recommendedName>
</protein>
<proteinExistence type="predicted"/>
<accession>A0A849AJK6</accession>
<comment type="caution">
    <text evidence="1">The sequence shown here is derived from an EMBL/GenBank/DDBJ whole genome shotgun (WGS) entry which is preliminary data.</text>
</comment>
<dbReference type="EMBL" id="JABEND010000009">
    <property type="protein sequence ID" value="NNG37002.1"/>
    <property type="molecule type" value="Genomic_DNA"/>
</dbReference>
<dbReference type="AlphaFoldDB" id="A0A849AJK6"/>
<dbReference type="Proteomes" id="UP000562984">
    <property type="component" value="Unassembled WGS sequence"/>
</dbReference>
<evidence type="ECO:0000313" key="1">
    <source>
        <dbReference type="EMBL" id="NNG37002.1"/>
    </source>
</evidence>
<dbReference type="RefSeq" id="WP_171200701.1">
    <property type="nucleotide sequence ID" value="NZ_JABEND010000009.1"/>
</dbReference>
<sequence length="71" mass="7301">MRETCGNCGAAFDCHPEQLAAGGDSGAGCWCAKLELRLAVPTAAGAGCLCPGCLRESVRGVVDPQPRPDQR</sequence>